<name>A0AAP2E3D6_9BACT</name>
<dbReference type="RefSeq" id="WP_254086565.1">
    <property type="nucleotide sequence ID" value="NZ_JAHESE010000028.1"/>
</dbReference>
<dbReference type="AlphaFoldDB" id="A0AAP2E3D6"/>
<evidence type="ECO:0000313" key="2">
    <source>
        <dbReference type="EMBL" id="MBT1710987.1"/>
    </source>
</evidence>
<keyword evidence="1" id="KW-0175">Coiled coil</keyword>
<accession>A0AAP2E3D6</accession>
<keyword evidence="3" id="KW-1185">Reference proteome</keyword>
<reference evidence="2 3" key="1">
    <citation type="submission" date="2021-05" db="EMBL/GenBank/DDBJ databases">
        <title>A Polyphasic approach of four new species of the genus Ohtaekwangia: Ohtaekwangia histidinii sp. nov., Ohtaekwangia cretensis sp. nov., Ohtaekwangia indiensis sp. nov., Ohtaekwangia reichenbachii sp. nov. from diverse environment.</title>
        <authorList>
            <person name="Octaviana S."/>
        </authorList>
    </citation>
    <scope>NUCLEOTIDE SEQUENCE [LARGE SCALE GENOMIC DNA]</scope>
    <source>
        <strain evidence="2 3">PWU5</strain>
    </source>
</reference>
<protein>
    <recommendedName>
        <fullName evidence="4">Peptidase S74 domain-containing protein</fullName>
    </recommendedName>
</protein>
<feature type="coiled-coil region" evidence="1">
    <location>
        <begin position="294"/>
        <end position="321"/>
    </location>
</feature>
<organism evidence="2 3">
    <name type="scientific">Dawidia cretensis</name>
    <dbReference type="NCBI Taxonomy" id="2782350"/>
    <lineage>
        <taxon>Bacteria</taxon>
        <taxon>Pseudomonadati</taxon>
        <taxon>Bacteroidota</taxon>
        <taxon>Cytophagia</taxon>
        <taxon>Cytophagales</taxon>
        <taxon>Chryseotaleaceae</taxon>
        <taxon>Dawidia</taxon>
    </lineage>
</organism>
<proteinExistence type="predicted"/>
<sequence length="322" mass="34609">MKKETLLIVAMIVLNFAGFAQTLYVPGGTGGIATTSTTNVGIGVASPTEKLSVQGNVTIPFSNWYGVSPSTSKFIYKGANVSDYGLGWLYDSWNTSPSAYWSAYGGIKIFTAQLPRLVVSNGGNVGVGLEAPTQRLDVNGNVQVPIDNLFGFGLSDKFTYNGKNPGNYSLSWVFDSWSGSPTSYLSSYGGLKIFTSGLPRLAVHENGNVAIGTTDSKGYKLAVAGKIVAEEVVVKLQANWPDYVFDASYQVPSLSDVEAYIRVNRHLPGIPAAAEVQEKGIPVGDMSAALLKKVEELTLYMIEANKKIESLQRQVDSINEHK</sequence>
<dbReference type="Proteomes" id="UP001319080">
    <property type="component" value="Unassembled WGS sequence"/>
</dbReference>
<comment type="caution">
    <text evidence="2">The sequence shown here is derived from an EMBL/GenBank/DDBJ whole genome shotgun (WGS) entry which is preliminary data.</text>
</comment>
<evidence type="ECO:0000256" key="1">
    <source>
        <dbReference type="SAM" id="Coils"/>
    </source>
</evidence>
<gene>
    <name evidence="2" type="ORF">KK062_22280</name>
</gene>
<evidence type="ECO:0000313" key="3">
    <source>
        <dbReference type="Proteomes" id="UP001319080"/>
    </source>
</evidence>
<dbReference type="EMBL" id="JAHESE010000028">
    <property type="protein sequence ID" value="MBT1710987.1"/>
    <property type="molecule type" value="Genomic_DNA"/>
</dbReference>
<evidence type="ECO:0008006" key="4">
    <source>
        <dbReference type="Google" id="ProtNLM"/>
    </source>
</evidence>